<keyword evidence="2" id="KW-0472">Membrane</keyword>
<proteinExistence type="predicted"/>
<dbReference type="GO" id="GO:0005886">
    <property type="term" value="C:plasma membrane"/>
    <property type="evidence" value="ECO:0007669"/>
    <property type="project" value="TreeGrafter"/>
</dbReference>
<keyword evidence="5" id="KW-1185">Reference proteome</keyword>
<dbReference type="AlphaFoldDB" id="A0A7W9H2N3"/>
<reference evidence="4 5" key="1">
    <citation type="submission" date="2020-08" db="EMBL/GenBank/DDBJ databases">
        <title>Sequencing the genomes of 1000 actinobacteria strains.</title>
        <authorList>
            <person name="Klenk H.-P."/>
        </authorList>
    </citation>
    <scope>NUCLEOTIDE SEQUENCE [LARGE SCALE GENOMIC DNA]</scope>
    <source>
        <strain evidence="4 5">DSM 40084</strain>
    </source>
</reference>
<protein>
    <submittedName>
        <fullName evidence="4">Vancomycin permeability regulator SanA</fullName>
    </submittedName>
</protein>
<evidence type="ECO:0000256" key="2">
    <source>
        <dbReference type="SAM" id="Phobius"/>
    </source>
</evidence>
<sequence>MRLVTFRRPRLPRTRRGQRRLVQAVMAGCVLALLPATWMYVAAGDRLRTAADVPRTDVAVVFGAGLWAGEPSPYLAHRLDAAAGLYREGRVEVVLVTGDNSREDYDEPDAMRVYLTRHGVPDGRIVSDYAGFDTWDSCVRAKKIFGVDEAVLISQGFHIRRAVALCQAAGVESYGVGVDAVHDATWYYGGAREILAAGKAALDAVFRPDPRFLGPREPGVERALATAGQRIGPSAGGGSAVGALPPPAGP</sequence>
<dbReference type="EMBL" id="JACHNE010000001">
    <property type="protein sequence ID" value="MBB5794587.1"/>
    <property type="molecule type" value="Genomic_DNA"/>
</dbReference>
<dbReference type="PANTHER" id="PTHR30336">
    <property type="entry name" value="INNER MEMBRANE PROTEIN, PROBABLE PERMEASE"/>
    <property type="match status" value="1"/>
</dbReference>
<gene>
    <name evidence="4" type="ORF">HDA41_002551</name>
</gene>
<dbReference type="CDD" id="cd06259">
    <property type="entry name" value="YdcF-like"/>
    <property type="match status" value="1"/>
</dbReference>
<name>A0A7W9H2N3_9ACTN</name>
<dbReference type="InterPro" id="IPR051599">
    <property type="entry name" value="Cell_Envelope_Assoc"/>
</dbReference>
<feature type="region of interest" description="Disordered" evidence="1">
    <location>
        <begin position="229"/>
        <end position="250"/>
    </location>
</feature>
<comment type="caution">
    <text evidence="4">The sequence shown here is derived from an EMBL/GenBank/DDBJ whole genome shotgun (WGS) entry which is preliminary data.</text>
</comment>
<dbReference type="InterPro" id="IPR003848">
    <property type="entry name" value="DUF218"/>
</dbReference>
<evidence type="ECO:0000259" key="3">
    <source>
        <dbReference type="Pfam" id="PF02698"/>
    </source>
</evidence>
<feature type="domain" description="DUF218" evidence="3">
    <location>
        <begin position="57"/>
        <end position="174"/>
    </location>
</feature>
<accession>A0A7W9H2N3</accession>
<dbReference type="RefSeq" id="WP_184983477.1">
    <property type="nucleotide sequence ID" value="NZ_JACHNE010000001.1"/>
</dbReference>
<keyword evidence="2" id="KW-0812">Transmembrane</keyword>
<dbReference type="PANTHER" id="PTHR30336:SF6">
    <property type="entry name" value="INTEGRAL MEMBRANE PROTEIN"/>
    <property type="match status" value="1"/>
</dbReference>
<evidence type="ECO:0000313" key="5">
    <source>
        <dbReference type="Proteomes" id="UP000590647"/>
    </source>
</evidence>
<evidence type="ECO:0000256" key="1">
    <source>
        <dbReference type="SAM" id="MobiDB-lite"/>
    </source>
</evidence>
<evidence type="ECO:0000313" key="4">
    <source>
        <dbReference type="EMBL" id="MBB5794587.1"/>
    </source>
</evidence>
<organism evidence="4 5">
    <name type="scientific">Streptomyces caelestis</name>
    <dbReference type="NCBI Taxonomy" id="36816"/>
    <lineage>
        <taxon>Bacteria</taxon>
        <taxon>Bacillati</taxon>
        <taxon>Actinomycetota</taxon>
        <taxon>Actinomycetes</taxon>
        <taxon>Kitasatosporales</taxon>
        <taxon>Streptomycetaceae</taxon>
        <taxon>Streptomyces</taxon>
    </lineage>
</organism>
<dbReference type="Proteomes" id="UP000590647">
    <property type="component" value="Unassembled WGS sequence"/>
</dbReference>
<dbReference type="Pfam" id="PF02698">
    <property type="entry name" value="DUF218"/>
    <property type="match status" value="1"/>
</dbReference>
<keyword evidence="2" id="KW-1133">Transmembrane helix</keyword>
<feature type="transmembrane region" description="Helical" evidence="2">
    <location>
        <begin position="21"/>
        <end position="41"/>
    </location>
</feature>